<gene>
    <name evidence="1" type="ORF">SAMN05421546_0065</name>
</gene>
<dbReference type="STRING" id="1604334.SAMN05421546_0065"/>
<accession>A0A1N6N3P5</accession>
<dbReference type="Proteomes" id="UP000241788">
    <property type="component" value="Unassembled WGS sequence"/>
</dbReference>
<dbReference type="AlphaFoldDB" id="A0A1N6N3P5"/>
<proteinExistence type="predicted"/>
<dbReference type="EMBL" id="FTLW01000001">
    <property type="protein sequence ID" value="SIP86673.1"/>
    <property type="molecule type" value="Genomic_DNA"/>
</dbReference>
<protein>
    <submittedName>
        <fullName evidence="1">Uncharacterized protein</fullName>
    </submittedName>
</protein>
<evidence type="ECO:0000313" key="1">
    <source>
        <dbReference type="EMBL" id="SIP86673.1"/>
    </source>
</evidence>
<name>A0A1N6N3P5_9GAMM</name>
<evidence type="ECO:0000313" key="2">
    <source>
        <dbReference type="Proteomes" id="UP000241788"/>
    </source>
</evidence>
<organism evidence="1 2">
    <name type="scientific">Solilutibacter tolerans</name>
    <dbReference type="NCBI Taxonomy" id="1604334"/>
    <lineage>
        <taxon>Bacteria</taxon>
        <taxon>Pseudomonadati</taxon>
        <taxon>Pseudomonadota</taxon>
        <taxon>Gammaproteobacteria</taxon>
        <taxon>Lysobacterales</taxon>
        <taxon>Lysobacteraceae</taxon>
        <taxon>Solilutibacter</taxon>
    </lineage>
</organism>
<keyword evidence="2" id="KW-1185">Reference proteome</keyword>
<reference evidence="2" key="1">
    <citation type="submission" date="2017-01" db="EMBL/GenBank/DDBJ databases">
        <authorList>
            <person name="Varghese N."/>
            <person name="Submissions S."/>
        </authorList>
    </citation>
    <scope>NUCLEOTIDE SEQUENCE [LARGE SCALE GENOMIC DNA]</scope>
    <source>
        <strain evidence="2">UM1</strain>
    </source>
</reference>
<sequence>MATLRIAYQLSVDPLVDPSNLFGQRPNPFLPGRIAALRALGITMRGKNF</sequence>